<proteinExistence type="predicted"/>
<reference evidence="1 2" key="1">
    <citation type="submission" date="2013-08" db="EMBL/GenBank/DDBJ databases">
        <title>Genomic analysis of Lysobacter defluvii.</title>
        <authorList>
            <person name="Wang Q."/>
            <person name="Wang G."/>
        </authorList>
    </citation>
    <scope>NUCLEOTIDE SEQUENCE [LARGE SCALE GENOMIC DNA]</scope>
    <source>
        <strain evidence="1 2">IMMIB APB-9</strain>
    </source>
</reference>
<sequence length="110" mass="12441">MPDLDLRATTHLLLHAAVPLAIARAFWPDQWRRAALWMLAGWLIDVDHLLADPIYAPGRCSIGFHPLHTWPAVLAYVLLLLPRRTRWLGIGLLVHIALDAIDCWLMHGDA</sequence>
<comment type="caution">
    <text evidence="1">The sequence shown here is derived from an EMBL/GenBank/DDBJ whole genome shotgun (WGS) entry which is preliminary data.</text>
</comment>
<evidence type="ECO:0000313" key="1">
    <source>
        <dbReference type="EMBL" id="KGO99620.1"/>
    </source>
</evidence>
<gene>
    <name evidence="1" type="ORF">N791_02715</name>
</gene>
<dbReference type="eggNOG" id="ENOG5032RPW">
    <property type="taxonomic scope" value="Bacteria"/>
</dbReference>
<dbReference type="Proteomes" id="UP000030003">
    <property type="component" value="Unassembled WGS sequence"/>
</dbReference>
<dbReference type="EMBL" id="AVBH01000008">
    <property type="protein sequence ID" value="KGO99620.1"/>
    <property type="molecule type" value="Genomic_DNA"/>
</dbReference>
<keyword evidence="2" id="KW-1185">Reference proteome</keyword>
<dbReference type="AlphaFoldDB" id="A0A0A0M972"/>
<dbReference type="InterPro" id="IPR046125">
    <property type="entry name" value="DUF6122"/>
</dbReference>
<accession>A0A0A0M972</accession>
<dbReference type="OrthoDB" id="289051at2"/>
<protein>
    <submittedName>
        <fullName evidence="1">Membrane protein</fullName>
    </submittedName>
</protein>
<dbReference type="RefSeq" id="WP_027068702.1">
    <property type="nucleotide sequence ID" value="NZ_AUHT01000004.1"/>
</dbReference>
<dbReference type="Pfam" id="PF19617">
    <property type="entry name" value="DUF6122"/>
    <property type="match status" value="1"/>
</dbReference>
<evidence type="ECO:0000313" key="2">
    <source>
        <dbReference type="Proteomes" id="UP000030003"/>
    </source>
</evidence>
<name>A0A0A0M972_9GAMM</name>
<dbReference type="STRING" id="1385515.GCA_000423325_00104"/>
<organism evidence="1 2">
    <name type="scientific">Lysobacter defluvii IMMIB APB-9 = DSM 18482</name>
    <dbReference type="NCBI Taxonomy" id="1385515"/>
    <lineage>
        <taxon>Bacteria</taxon>
        <taxon>Pseudomonadati</taxon>
        <taxon>Pseudomonadota</taxon>
        <taxon>Gammaproteobacteria</taxon>
        <taxon>Lysobacterales</taxon>
        <taxon>Lysobacteraceae</taxon>
        <taxon>Novilysobacter</taxon>
    </lineage>
</organism>